<dbReference type="CDD" id="cd18621">
    <property type="entry name" value="GH32_XdINV-like"/>
    <property type="match status" value="1"/>
</dbReference>
<sequence length="442" mass="48804">MTPGISTEANSTYDNLGIFTGTAQTLSNGSILIIYTSVRHLPISWALPYINNSESQSLILSNDNGTTWQRYANNPVIATPPPNVNITGFRDPFLQKWREMDTLLNNSNNWYVTVSSGTKTKGTNLFLYTASDNTIQNLTYLGNLISLTENFTFNENWSGTWGFNLEVATVFSLNETVADGGEEGVMRTYVTAGSEGGNTTLHTSAHWSVWAEGLVINDKNASAYMTLKSGGVADWGATYAMLSFLDSQERRVFFGWVPDDFNDYALTQIGYNGQFILPRQAFIQVTPDITPGSLPSSLLTSGPFTVQAQPNGLWRVHTLGFRVLPEFTTCSLITQFDSSTVYAKHFLFSNKESLQLRIFLDNSLLEVHANERTSLATHIYPVLNTSTQVGYAVSNGAGVQVTVIGRDLSKANVWPQRPINTSVPLVYDTAAETNNYTYWTGN</sequence>
<evidence type="ECO:0000256" key="4">
    <source>
        <dbReference type="RuleBase" id="RU362110"/>
    </source>
</evidence>
<proteinExistence type="inferred from homology"/>
<dbReference type="InterPro" id="IPR023296">
    <property type="entry name" value="Glyco_hydro_beta-prop_sf"/>
</dbReference>
<evidence type="ECO:0000259" key="5">
    <source>
        <dbReference type="Pfam" id="PF00251"/>
    </source>
</evidence>
<dbReference type="PANTHER" id="PTHR42800:SF3">
    <property type="entry name" value="GLYCOSYL HYDROLASE FAMILY 32 N-TERMINAL DOMAIN-CONTAINING PROTEIN"/>
    <property type="match status" value="1"/>
</dbReference>
<gene>
    <name evidence="7" type="ORF">GPM918_LOCUS23267</name>
    <name evidence="8" type="ORF">SRO942_LOCUS23265</name>
</gene>
<dbReference type="InterPro" id="IPR001362">
    <property type="entry name" value="Glyco_hydro_32"/>
</dbReference>
<evidence type="ECO:0000313" key="8">
    <source>
        <dbReference type="EMBL" id="CAF3956428.1"/>
    </source>
</evidence>
<comment type="caution">
    <text evidence="7">The sequence shown here is derived from an EMBL/GenBank/DDBJ whole genome shotgun (WGS) entry which is preliminary data.</text>
</comment>
<dbReference type="SMART" id="SM00640">
    <property type="entry name" value="Glyco_32"/>
    <property type="match status" value="1"/>
</dbReference>
<dbReference type="SUPFAM" id="SSF75005">
    <property type="entry name" value="Arabinanase/levansucrase/invertase"/>
    <property type="match status" value="1"/>
</dbReference>
<evidence type="ECO:0000259" key="6">
    <source>
        <dbReference type="Pfam" id="PF08244"/>
    </source>
</evidence>
<dbReference type="OrthoDB" id="202537at2759"/>
<dbReference type="EMBL" id="CAJNOQ010008247">
    <property type="protein sequence ID" value="CAF1192181.1"/>
    <property type="molecule type" value="Genomic_DNA"/>
</dbReference>
<dbReference type="InterPro" id="IPR013148">
    <property type="entry name" value="Glyco_hydro_32_N"/>
</dbReference>
<dbReference type="Gene3D" id="2.115.10.20">
    <property type="entry name" value="Glycosyl hydrolase domain, family 43"/>
    <property type="match status" value="1"/>
</dbReference>
<evidence type="ECO:0000313" key="9">
    <source>
        <dbReference type="Proteomes" id="UP000663829"/>
    </source>
</evidence>
<dbReference type="Gene3D" id="2.60.120.560">
    <property type="entry name" value="Exo-inulinase, domain 1"/>
    <property type="match status" value="1"/>
</dbReference>
<reference evidence="7" key="1">
    <citation type="submission" date="2021-02" db="EMBL/GenBank/DDBJ databases">
        <authorList>
            <person name="Nowell W R."/>
        </authorList>
    </citation>
    <scope>NUCLEOTIDE SEQUENCE</scope>
</reference>
<dbReference type="GO" id="GO:0005737">
    <property type="term" value="C:cytoplasm"/>
    <property type="evidence" value="ECO:0007669"/>
    <property type="project" value="TreeGrafter"/>
</dbReference>
<dbReference type="Pfam" id="PF08244">
    <property type="entry name" value="Glyco_hydro_32C"/>
    <property type="match status" value="1"/>
</dbReference>
<name>A0A814VR41_9BILA</name>
<dbReference type="Proteomes" id="UP000681722">
    <property type="component" value="Unassembled WGS sequence"/>
</dbReference>
<protein>
    <submittedName>
        <fullName evidence="7">Uncharacterized protein</fullName>
    </submittedName>
</protein>
<dbReference type="PANTHER" id="PTHR42800">
    <property type="entry name" value="EXOINULINASE INUD (AFU_ORTHOLOGUE AFUA_5G00480)"/>
    <property type="match status" value="1"/>
</dbReference>
<evidence type="ECO:0000256" key="3">
    <source>
        <dbReference type="ARBA" id="ARBA00023295"/>
    </source>
</evidence>
<comment type="similarity">
    <text evidence="1 4">Belongs to the glycosyl hydrolase 32 family.</text>
</comment>
<feature type="domain" description="Glycosyl hydrolase family 32 C-terminal" evidence="6">
    <location>
        <begin position="335"/>
        <end position="414"/>
    </location>
</feature>
<evidence type="ECO:0000313" key="7">
    <source>
        <dbReference type="EMBL" id="CAF1192181.1"/>
    </source>
</evidence>
<keyword evidence="9" id="KW-1185">Reference proteome</keyword>
<dbReference type="Pfam" id="PF00251">
    <property type="entry name" value="Glyco_hydro_32N"/>
    <property type="match status" value="1"/>
</dbReference>
<evidence type="ECO:0000256" key="2">
    <source>
        <dbReference type="ARBA" id="ARBA00022801"/>
    </source>
</evidence>
<dbReference type="EMBL" id="CAJOBC010008248">
    <property type="protein sequence ID" value="CAF3956428.1"/>
    <property type="molecule type" value="Genomic_DNA"/>
</dbReference>
<accession>A0A814VR41</accession>
<dbReference type="AlphaFoldDB" id="A0A814VR41"/>
<evidence type="ECO:0000256" key="1">
    <source>
        <dbReference type="ARBA" id="ARBA00009902"/>
    </source>
</evidence>
<feature type="domain" description="Glycosyl hydrolase family 32 N-terminal" evidence="5">
    <location>
        <begin position="8"/>
        <end position="280"/>
    </location>
</feature>
<dbReference type="InterPro" id="IPR013189">
    <property type="entry name" value="Glyco_hydro_32_C"/>
</dbReference>
<keyword evidence="2 4" id="KW-0378">Hydrolase</keyword>
<dbReference type="GO" id="GO:0005987">
    <property type="term" value="P:sucrose catabolic process"/>
    <property type="evidence" value="ECO:0007669"/>
    <property type="project" value="TreeGrafter"/>
</dbReference>
<dbReference type="Proteomes" id="UP000663829">
    <property type="component" value="Unassembled WGS sequence"/>
</dbReference>
<dbReference type="GO" id="GO:0004575">
    <property type="term" value="F:sucrose alpha-glucosidase activity"/>
    <property type="evidence" value="ECO:0007669"/>
    <property type="project" value="TreeGrafter"/>
</dbReference>
<keyword evidence="3 4" id="KW-0326">Glycosidase</keyword>
<organism evidence="7 9">
    <name type="scientific">Didymodactylos carnosus</name>
    <dbReference type="NCBI Taxonomy" id="1234261"/>
    <lineage>
        <taxon>Eukaryota</taxon>
        <taxon>Metazoa</taxon>
        <taxon>Spiralia</taxon>
        <taxon>Gnathifera</taxon>
        <taxon>Rotifera</taxon>
        <taxon>Eurotatoria</taxon>
        <taxon>Bdelloidea</taxon>
        <taxon>Philodinida</taxon>
        <taxon>Philodinidae</taxon>
        <taxon>Didymodactylos</taxon>
    </lineage>
</organism>